<evidence type="ECO:0000259" key="18">
    <source>
        <dbReference type="PROSITE" id="PS01180"/>
    </source>
</evidence>
<dbReference type="Gene3D" id="2.10.25.10">
    <property type="entry name" value="Laminin"/>
    <property type="match status" value="2"/>
</dbReference>
<dbReference type="CDD" id="cd00054">
    <property type="entry name" value="EGF_CA"/>
    <property type="match status" value="2"/>
</dbReference>
<comment type="cofactor">
    <cofactor evidence="15 16">
        <name>Zn(2+)</name>
        <dbReference type="ChEBI" id="CHEBI:29105"/>
    </cofactor>
    <text evidence="15 16">Binds 1 zinc ion per subunit.</text>
</comment>
<dbReference type="Pfam" id="PF01400">
    <property type="entry name" value="Astacin"/>
    <property type="match status" value="1"/>
</dbReference>
<dbReference type="FunFam" id="3.40.390.10:FF:000004">
    <property type="entry name" value="Metalloendopeptidase"/>
    <property type="match status" value="1"/>
</dbReference>
<dbReference type="AlphaFoldDB" id="A0AAV5TNT0"/>
<keyword evidence="22" id="KW-1185">Reference proteome</keyword>
<dbReference type="InterPro" id="IPR001881">
    <property type="entry name" value="EGF-like_Ca-bd_dom"/>
</dbReference>
<feature type="domain" description="EGF-like" evidence="19">
    <location>
        <begin position="452"/>
        <end position="492"/>
    </location>
</feature>
<dbReference type="PROSITE" id="PS01187">
    <property type="entry name" value="EGF_CA"/>
    <property type="match status" value="1"/>
</dbReference>
<evidence type="ECO:0000256" key="11">
    <source>
        <dbReference type="ARBA" id="ARBA00023180"/>
    </source>
</evidence>
<keyword evidence="2 15" id="KW-0645">Protease</keyword>
<dbReference type="SMART" id="SM00181">
    <property type="entry name" value="EGF"/>
    <property type="match status" value="2"/>
</dbReference>
<dbReference type="InterPro" id="IPR001506">
    <property type="entry name" value="Peptidase_M12A"/>
</dbReference>
<dbReference type="InterPro" id="IPR000859">
    <property type="entry name" value="CUB_dom"/>
</dbReference>
<dbReference type="PROSITE" id="PS01180">
    <property type="entry name" value="CUB"/>
    <property type="match status" value="5"/>
</dbReference>
<dbReference type="FunFam" id="2.60.120.290:FF:000005">
    <property type="entry name" value="Procollagen C-endopeptidase enhancer 1"/>
    <property type="match status" value="2"/>
</dbReference>
<feature type="signal peptide" evidence="16">
    <location>
        <begin position="1"/>
        <end position="19"/>
    </location>
</feature>
<accession>A0AAV5TNT0</accession>
<feature type="active site" evidence="12 15">
    <location>
        <position position="124"/>
    </location>
</feature>
<dbReference type="SUPFAM" id="SSF55486">
    <property type="entry name" value="Metalloproteases ('zincins'), catalytic domain"/>
    <property type="match status" value="1"/>
</dbReference>
<dbReference type="CDD" id="cd00041">
    <property type="entry name" value="CUB"/>
    <property type="match status" value="5"/>
</dbReference>
<feature type="compositionally biased region" description="Polar residues" evidence="17">
    <location>
        <begin position="902"/>
        <end position="913"/>
    </location>
</feature>
<feature type="disulfide bond" evidence="15">
    <location>
        <begin position="93"/>
        <end position="115"/>
    </location>
</feature>
<feature type="domain" description="CUB" evidence="18">
    <location>
        <begin position="645"/>
        <end position="757"/>
    </location>
</feature>
<keyword evidence="5" id="KW-0677">Repeat</keyword>
<dbReference type="InterPro" id="IPR049883">
    <property type="entry name" value="NOTCH1_EGF-like"/>
</dbReference>
<evidence type="ECO:0000256" key="7">
    <source>
        <dbReference type="ARBA" id="ARBA00022833"/>
    </source>
</evidence>
<dbReference type="PROSITE" id="PS01186">
    <property type="entry name" value="EGF_2"/>
    <property type="match status" value="2"/>
</dbReference>
<feature type="disulfide bond" evidence="15">
    <location>
        <begin position="95"/>
        <end position="96"/>
    </location>
</feature>
<comment type="caution">
    <text evidence="14">Lacks conserved residue(s) required for the propagation of feature annotation.</text>
</comment>
<keyword evidence="7 13" id="KW-0862">Zinc</keyword>
<keyword evidence="9" id="KW-0865">Zymogen</keyword>
<dbReference type="Proteomes" id="UP001432027">
    <property type="component" value="Unassembled WGS sequence"/>
</dbReference>
<name>A0AAV5TNT0_9BILA</name>
<dbReference type="Gene3D" id="2.60.120.290">
    <property type="entry name" value="Spermadhesin, CUB domain"/>
    <property type="match status" value="5"/>
</dbReference>
<feature type="binding site" evidence="13 15">
    <location>
        <position position="127"/>
    </location>
    <ligand>
        <name>Zn(2+)</name>
        <dbReference type="ChEBI" id="CHEBI:29105"/>
        <note>catalytic</note>
    </ligand>
</feature>
<dbReference type="Pfam" id="PF14670">
    <property type="entry name" value="FXa_inhibition"/>
    <property type="match status" value="1"/>
</dbReference>
<evidence type="ECO:0000259" key="19">
    <source>
        <dbReference type="PROSITE" id="PS50026"/>
    </source>
</evidence>
<evidence type="ECO:0000256" key="6">
    <source>
        <dbReference type="ARBA" id="ARBA00022801"/>
    </source>
</evidence>
<dbReference type="InterPro" id="IPR035914">
    <property type="entry name" value="Sperma_CUB_dom_sf"/>
</dbReference>
<evidence type="ECO:0000256" key="4">
    <source>
        <dbReference type="ARBA" id="ARBA00022729"/>
    </source>
</evidence>
<dbReference type="GO" id="GO:0006508">
    <property type="term" value="P:proteolysis"/>
    <property type="evidence" value="ECO:0007669"/>
    <property type="project" value="UniProtKB-KW"/>
</dbReference>
<dbReference type="InterPro" id="IPR000152">
    <property type="entry name" value="EGF-type_Asp/Asn_hydroxyl_site"/>
</dbReference>
<evidence type="ECO:0000313" key="22">
    <source>
        <dbReference type="Proteomes" id="UP001432027"/>
    </source>
</evidence>
<dbReference type="GO" id="GO:0004222">
    <property type="term" value="F:metalloendopeptidase activity"/>
    <property type="evidence" value="ECO:0007669"/>
    <property type="project" value="UniProtKB-UniRule"/>
</dbReference>
<sequence>MVNIQLLLVISVTLHFSTGDLVRGIRFGRAATSKKERLWPHGVIPYAIASNFTGEHSNLFKKAMRHWEERTCISFVPRKESDKHYILFTIDKCGCCSYVGRRGDGPQAISIGKNCDKFGIVVHELGHVVGFWHEHTRPDRDDFVDIFYPSIQAGQDYNFERAKGEDVNSMGEPYDFNSIMHYARDTFSRGLFHDTILPKASLGFKGEIGQRVQLSEGDIRQTSKMYNCAPCGGSLFSPSGHLTANGSHCTWRIIAPEGHTVFLNLSDAVLSASCSSSFNGDSIVVRDGHSPLSPILHSLCGGDSSSRVLVSSSNRLWIHATFSHPPPSLPIGLFDVVCGGPLYSSSGIIQSPLYPDAYPPNADCLWSIRVPEGKQVAVKVHFFHLESHKECIYDRVVLYEGSSEGSIPIHILCGQTTQGTHVVSKHSNQVTLRFISDSSVQKSGFELEFVEEVDECSLPDPPCHHKCINTLGSFECECDIGYSLRPDGRSCESTCGGFLMTSAGEITSPNFPENYPSSKKCVWEIEASMGSQIFVNITHLNIEGMKSECSYDYLRIGDKEKMCGEHEQPIILSSKDHRLRVEFTSDSSVERCGFALTFVSDIDECTEENGGCEHECTNTIGGRECSCHSGFILSSDGMNCKEGGCFYQINTPHGEFTSPNYPEEYPRGTNCTWHFVTTPGHRLQLKFHSFNLEEHLQCKYDAISIQDGPDASRSSLGIFCGSLLPPSILSSSNQLILHFFSDTSVSRRGFLAEYESVCGGQLVADRTAALIYSHASYSDARYTQGRECKWRLISSSPSLGVRIRFESFHLESDVNCQYDNLRIYDSEDQDEETLLGTFCGETMPLSLTSTGRVLTLVLRTDDTVEERGFVAEYSEASPSTKEEERTTLKPSLRRPFPSSSSDYLINTRQRTRA</sequence>
<keyword evidence="10 15" id="KW-1015">Disulfide bond</keyword>
<dbReference type="SMART" id="SM00042">
    <property type="entry name" value="CUB"/>
    <property type="match status" value="5"/>
</dbReference>
<dbReference type="PROSITE" id="PS50026">
    <property type="entry name" value="EGF_3"/>
    <property type="match status" value="1"/>
</dbReference>
<dbReference type="PANTHER" id="PTHR24251:SF37">
    <property type="entry name" value="CUB DOMAIN-CONTAINING PROTEIN"/>
    <property type="match status" value="1"/>
</dbReference>
<dbReference type="Pfam" id="PF00431">
    <property type="entry name" value="CUB"/>
    <property type="match status" value="5"/>
</dbReference>
<organism evidence="21 22">
    <name type="scientific">Pristionchus entomophagus</name>
    <dbReference type="NCBI Taxonomy" id="358040"/>
    <lineage>
        <taxon>Eukaryota</taxon>
        <taxon>Metazoa</taxon>
        <taxon>Ecdysozoa</taxon>
        <taxon>Nematoda</taxon>
        <taxon>Chromadorea</taxon>
        <taxon>Rhabditida</taxon>
        <taxon>Rhabditina</taxon>
        <taxon>Diplogasteromorpha</taxon>
        <taxon>Diplogasteroidea</taxon>
        <taxon>Neodiplogasteridae</taxon>
        <taxon>Pristionchus</taxon>
    </lineage>
</organism>
<dbReference type="Pfam" id="PF07645">
    <property type="entry name" value="EGF_CA"/>
    <property type="match status" value="1"/>
</dbReference>
<dbReference type="SMART" id="SM00235">
    <property type="entry name" value="ZnMc"/>
    <property type="match status" value="1"/>
</dbReference>
<comment type="caution">
    <text evidence="21">The sequence shown here is derived from an EMBL/GenBank/DDBJ whole genome shotgun (WGS) entry which is preliminary data.</text>
</comment>
<proteinExistence type="predicted"/>
<feature type="domain" description="CUB" evidence="18">
    <location>
        <begin position="758"/>
        <end position="876"/>
    </location>
</feature>
<keyword evidence="6 15" id="KW-0378">Hydrolase</keyword>
<evidence type="ECO:0000256" key="15">
    <source>
        <dbReference type="PROSITE-ProRule" id="PRU01211"/>
    </source>
</evidence>
<dbReference type="SUPFAM" id="SSF57196">
    <property type="entry name" value="EGF/Laminin"/>
    <property type="match status" value="2"/>
</dbReference>
<dbReference type="InterPro" id="IPR006026">
    <property type="entry name" value="Peptidase_Metallo"/>
</dbReference>
<feature type="domain" description="CUB" evidence="18">
    <location>
        <begin position="338"/>
        <end position="452"/>
    </location>
</feature>
<dbReference type="InterPro" id="IPR024079">
    <property type="entry name" value="MetalloPept_cat_dom_sf"/>
</dbReference>
<dbReference type="PIRSF" id="PIRSF001199">
    <property type="entry name" value="BMP_1/tolloid-like"/>
    <property type="match status" value="1"/>
</dbReference>
<evidence type="ECO:0000256" key="5">
    <source>
        <dbReference type="ARBA" id="ARBA00022737"/>
    </source>
</evidence>
<gene>
    <name evidence="21" type="ORF">PENTCL1PPCAC_18119</name>
</gene>
<feature type="binding site" evidence="13 15">
    <location>
        <position position="123"/>
    </location>
    <ligand>
        <name>Zn(2+)</name>
        <dbReference type="ChEBI" id="CHEBI:29105"/>
        <note>catalytic</note>
    </ligand>
</feature>
<dbReference type="FunFam" id="2.60.120.290:FF:000013">
    <property type="entry name" value="Membrane frizzled-related protein"/>
    <property type="match status" value="2"/>
</dbReference>
<evidence type="ECO:0000256" key="14">
    <source>
        <dbReference type="PROSITE-ProRule" id="PRU00076"/>
    </source>
</evidence>
<dbReference type="EMBL" id="BTSX01000004">
    <property type="protein sequence ID" value="GMS95944.1"/>
    <property type="molecule type" value="Genomic_DNA"/>
</dbReference>
<dbReference type="PANTHER" id="PTHR24251">
    <property type="entry name" value="OVOCHYMASE-RELATED"/>
    <property type="match status" value="1"/>
</dbReference>
<evidence type="ECO:0000256" key="12">
    <source>
        <dbReference type="PIRSR" id="PIRSR001199-1"/>
    </source>
</evidence>
<feature type="domain" description="CUB" evidence="18">
    <location>
        <begin position="231"/>
        <end position="318"/>
    </location>
</feature>
<evidence type="ECO:0000256" key="1">
    <source>
        <dbReference type="ARBA" id="ARBA00022536"/>
    </source>
</evidence>
<evidence type="ECO:0000256" key="13">
    <source>
        <dbReference type="PIRSR" id="PIRSR001199-2"/>
    </source>
</evidence>
<feature type="region of interest" description="Disordered" evidence="17">
    <location>
        <begin position="874"/>
        <end position="913"/>
    </location>
</feature>
<dbReference type="PROSITE" id="PS00010">
    <property type="entry name" value="ASX_HYDROXYL"/>
    <property type="match status" value="1"/>
</dbReference>
<dbReference type="GO" id="GO:0008270">
    <property type="term" value="F:zinc ion binding"/>
    <property type="evidence" value="ECO:0007669"/>
    <property type="project" value="UniProtKB-UniRule"/>
</dbReference>
<dbReference type="EC" id="3.4.24.-" evidence="16"/>
<dbReference type="SMART" id="SM00179">
    <property type="entry name" value="EGF_CA"/>
    <property type="match status" value="2"/>
</dbReference>
<evidence type="ECO:0000256" key="17">
    <source>
        <dbReference type="SAM" id="MobiDB-lite"/>
    </source>
</evidence>
<keyword evidence="1 14" id="KW-0245">EGF-like domain</keyword>
<dbReference type="InterPro" id="IPR018097">
    <property type="entry name" value="EGF_Ca-bd_CS"/>
</dbReference>
<keyword evidence="3 13" id="KW-0479">Metal-binding</keyword>
<evidence type="ECO:0000256" key="3">
    <source>
        <dbReference type="ARBA" id="ARBA00022723"/>
    </source>
</evidence>
<keyword evidence="4 16" id="KW-0732">Signal</keyword>
<protein>
    <recommendedName>
        <fullName evidence="16">Metalloendopeptidase</fullName>
        <ecNumber evidence="16">3.4.24.-</ecNumber>
    </recommendedName>
</protein>
<evidence type="ECO:0000256" key="16">
    <source>
        <dbReference type="RuleBase" id="RU361183"/>
    </source>
</evidence>
<dbReference type="InterPro" id="IPR015446">
    <property type="entry name" value="BMP_1/tolloid-like"/>
</dbReference>
<keyword evidence="11" id="KW-0325">Glycoprotein</keyword>
<dbReference type="PROSITE" id="PS51864">
    <property type="entry name" value="ASTACIN"/>
    <property type="match status" value="1"/>
</dbReference>
<feature type="chain" id="PRO_5043094576" description="Metalloendopeptidase" evidence="16">
    <location>
        <begin position="20"/>
        <end position="913"/>
    </location>
</feature>
<feature type="binding site" evidence="13 15">
    <location>
        <position position="133"/>
    </location>
    <ligand>
        <name>Zn(2+)</name>
        <dbReference type="ChEBI" id="CHEBI:29105"/>
        <note>catalytic</note>
    </ligand>
</feature>
<dbReference type="SUPFAM" id="SSF49854">
    <property type="entry name" value="Spermadhesin, CUB domain"/>
    <property type="match status" value="5"/>
</dbReference>
<dbReference type="PRINTS" id="PR00480">
    <property type="entry name" value="ASTACIN"/>
</dbReference>
<evidence type="ECO:0000259" key="20">
    <source>
        <dbReference type="PROSITE" id="PS51864"/>
    </source>
</evidence>
<evidence type="ECO:0000256" key="8">
    <source>
        <dbReference type="ARBA" id="ARBA00023049"/>
    </source>
</evidence>
<evidence type="ECO:0000256" key="9">
    <source>
        <dbReference type="ARBA" id="ARBA00023145"/>
    </source>
</evidence>
<dbReference type="FunFam" id="2.10.25.10:FF:000010">
    <property type="entry name" value="Pro-epidermal growth factor"/>
    <property type="match status" value="1"/>
</dbReference>
<feature type="domain" description="Peptidase M12A" evidence="20">
    <location>
        <begin position="30"/>
        <end position="229"/>
    </location>
</feature>
<evidence type="ECO:0000256" key="10">
    <source>
        <dbReference type="ARBA" id="ARBA00023157"/>
    </source>
</evidence>
<dbReference type="InterPro" id="IPR000742">
    <property type="entry name" value="EGF"/>
</dbReference>
<dbReference type="GO" id="GO:0005509">
    <property type="term" value="F:calcium ion binding"/>
    <property type="evidence" value="ECO:0007669"/>
    <property type="project" value="InterPro"/>
</dbReference>
<dbReference type="Gene3D" id="3.40.390.10">
    <property type="entry name" value="Collagenase (Catalytic Domain)"/>
    <property type="match status" value="1"/>
</dbReference>
<evidence type="ECO:0000313" key="21">
    <source>
        <dbReference type="EMBL" id="GMS95944.1"/>
    </source>
</evidence>
<reference evidence="21" key="1">
    <citation type="submission" date="2023-10" db="EMBL/GenBank/DDBJ databases">
        <title>Genome assembly of Pristionchus species.</title>
        <authorList>
            <person name="Yoshida K."/>
            <person name="Sommer R.J."/>
        </authorList>
    </citation>
    <scope>NUCLEOTIDE SEQUENCE</scope>
    <source>
        <strain evidence="21">RS0144</strain>
    </source>
</reference>
<evidence type="ECO:0000256" key="2">
    <source>
        <dbReference type="ARBA" id="ARBA00022670"/>
    </source>
</evidence>
<keyword evidence="8 15" id="KW-0482">Metalloprotease</keyword>
<feature type="domain" description="CUB" evidence="18">
    <location>
        <begin position="495"/>
        <end position="601"/>
    </location>
</feature>